<dbReference type="CDD" id="cd00037">
    <property type="entry name" value="CLECT"/>
    <property type="match status" value="1"/>
</dbReference>
<sequence>MKVFVQVGLMLIIVAWIKSTQCQATWKSAQLTPEEEQRCCVDAHTSVLQISHLKSELAKQSQTIIDLRDELLSQISQLRLTEGRIAPPGTNWWTAANDIDEEGTWTWADVDHSFSFNHWIPGEPNDNSIGEDCGELWETYQFELNDRECAFATKFICEYEIAL</sequence>
<dbReference type="InterPro" id="IPR050801">
    <property type="entry name" value="Ca-Dep_Lectins_ImmuneDev"/>
</dbReference>
<dbReference type="Gene3D" id="3.10.100.10">
    <property type="entry name" value="Mannose-Binding Protein A, subunit A"/>
    <property type="match status" value="1"/>
</dbReference>
<evidence type="ECO:0000259" key="3">
    <source>
        <dbReference type="PROSITE" id="PS50041"/>
    </source>
</evidence>
<feature type="domain" description="C-type lectin" evidence="3">
    <location>
        <begin position="93"/>
        <end position="158"/>
    </location>
</feature>
<evidence type="ECO:0000256" key="2">
    <source>
        <dbReference type="SAM" id="SignalP"/>
    </source>
</evidence>
<gene>
    <name evidence="4" type="ORF">CAPTEDRAFT_216931</name>
</gene>
<dbReference type="EMBL" id="KB293812">
    <property type="protein sequence ID" value="ELU15350.1"/>
    <property type="molecule type" value="Genomic_DNA"/>
</dbReference>
<name>R7VI13_CAPTE</name>
<dbReference type="HOGENOM" id="CLU_049894_10_0_1"/>
<dbReference type="EMBL" id="AMQN01037800">
    <property type="status" value="NOT_ANNOTATED_CDS"/>
    <property type="molecule type" value="Genomic_DNA"/>
</dbReference>
<feature type="signal peptide" evidence="2">
    <location>
        <begin position="1"/>
        <end position="22"/>
    </location>
</feature>
<protein>
    <recommendedName>
        <fullName evidence="3">C-type lectin domain-containing protein</fullName>
    </recommendedName>
</protein>
<evidence type="ECO:0000313" key="4">
    <source>
        <dbReference type="EMBL" id="ELU15350.1"/>
    </source>
</evidence>
<reference evidence="4 6" key="2">
    <citation type="journal article" date="2013" name="Nature">
        <title>Insights into bilaterian evolution from three spiralian genomes.</title>
        <authorList>
            <person name="Simakov O."/>
            <person name="Marletaz F."/>
            <person name="Cho S.J."/>
            <person name="Edsinger-Gonzales E."/>
            <person name="Havlak P."/>
            <person name="Hellsten U."/>
            <person name="Kuo D.H."/>
            <person name="Larsson T."/>
            <person name="Lv J."/>
            <person name="Arendt D."/>
            <person name="Savage R."/>
            <person name="Osoegawa K."/>
            <person name="de Jong P."/>
            <person name="Grimwood J."/>
            <person name="Chapman J.A."/>
            <person name="Shapiro H."/>
            <person name="Aerts A."/>
            <person name="Otillar R.P."/>
            <person name="Terry A.Y."/>
            <person name="Boore J.L."/>
            <person name="Grigoriev I.V."/>
            <person name="Lindberg D.R."/>
            <person name="Seaver E.C."/>
            <person name="Weisblat D.A."/>
            <person name="Putnam N.H."/>
            <person name="Rokhsar D.S."/>
        </authorList>
    </citation>
    <scope>NUCLEOTIDE SEQUENCE</scope>
    <source>
        <strain evidence="4 6">I ESC-2004</strain>
    </source>
</reference>
<dbReference type="PANTHER" id="PTHR22801">
    <property type="entry name" value="LITHOSTATHINE"/>
    <property type="match status" value="1"/>
</dbReference>
<reference evidence="6" key="1">
    <citation type="submission" date="2012-12" db="EMBL/GenBank/DDBJ databases">
        <authorList>
            <person name="Hellsten U."/>
            <person name="Grimwood J."/>
            <person name="Chapman J.A."/>
            <person name="Shapiro H."/>
            <person name="Aerts A."/>
            <person name="Otillar R.P."/>
            <person name="Terry A.Y."/>
            <person name="Boore J.L."/>
            <person name="Simakov O."/>
            <person name="Marletaz F."/>
            <person name="Cho S.-J."/>
            <person name="Edsinger-Gonzales E."/>
            <person name="Havlak P."/>
            <person name="Kuo D.-H."/>
            <person name="Larsson T."/>
            <person name="Lv J."/>
            <person name="Arendt D."/>
            <person name="Savage R."/>
            <person name="Osoegawa K."/>
            <person name="de Jong P."/>
            <person name="Lindberg D.R."/>
            <person name="Seaver E.C."/>
            <person name="Weisblat D.A."/>
            <person name="Putnam N.H."/>
            <person name="Grigoriev I.V."/>
            <person name="Rokhsar D.S."/>
        </authorList>
    </citation>
    <scope>NUCLEOTIDE SEQUENCE</scope>
    <source>
        <strain evidence="6">I ESC-2004</strain>
    </source>
</reference>
<keyword evidence="1" id="KW-1015">Disulfide bond</keyword>
<dbReference type="Proteomes" id="UP000014760">
    <property type="component" value="Unassembled WGS sequence"/>
</dbReference>
<evidence type="ECO:0000313" key="6">
    <source>
        <dbReference type="Proteomes" id="UP000014760"/>
    </source>
</evidence>
<evidence type="ECO:0000256" key="1">
    <source>
        <dbReference type="ARBA" id="ARBA00023157"/>
    </source>
</evidence>
<organism evidence="4">
    <name type="scientific">Capitella teleta</name>
    <name type="common">Polychaete worm</name>
    <dbReference type="NCBI Taxonomy" id="283909"/>
    <lineage>
        <taxon>Eukaryota</taxon>
        <taxon>Metazoa</taxon>
        <taxon>Spiralia</taxon>
        <taxon>Lophotrochozoa</taxon>
        <taxon>Annelida</taxon>
        <taxon>Polychaeta</taxon>
        <taxon>Sedentaria</taxon>
        <taxon>Scolecida</taxon>
        <taxon>Capitellidae</taxon>
        <taxon>Capitella</taxon>
    </lineage>
</organism>
<keyword evidence="6" id="KW-1185">Reference proteome</keyword>
<dbReference type="Pfam" id="PF00059">
    <property type="entry name" value="Lectin_C"/>
    <property type="match status" value="1"/>
</dbReference>
<dbReference type="PANTHER" id="PTHR22801:SF63">
    <property type="entry name" value="C-TYPE LECTIN DOMAIN-CONTAINING PROTEIN"/>
    <property type="match status" value="1"/>
</dbReference>
<dbReference type="AlphaFoldDB" id="R7VI13"/>
<dbReference type="InterPro" id="IPR018378">
    <property type="entry name" value="C-type_lectin_CS"/>
</dbReference>
<dbReference type="EnsemblMetazoa" id="CapteT216931">
    <property type="protein sequence ID" value="CapteP216931"/>
    <property type="gene ID" value="CapteG216931"/>
</dbReference>
<dbReference type="InterPro" id="IPR001304">
    <property type="entry name" value="C-type_lectin-like"/>
</dbReference>
<dbReference type="OMA" id="CETASFC"/>
<dbReference type="SMART" id="SM00034">
    <property type="entry name" value="CLECT"/>
    <property type="match status" value="1"/>
</dbReference>
<feature type="chain" id="PRO_5008789065" description="C-type lectin domain-containing protein" evidence="2">
    <location>
        <begin position="23"/>
        <end position="163"/>
    </location>
</feature>
<proteinExistence type="predicted"/>
<dbReference type="EMBL" id="AMQN01037799">
    <property type="status" value="NOT_ANNOTATED_CDS"/>
    <property type="molecule type" value="Genomic_DNA"/>
</dbReference>
<keyword evidence="2" id="KW-0732">Signal</keyword>
<dbReference type="InterPro" id="IPR016187">
    <property type="entry name" value="CTDL_fold"/>
</dbReference>
<accession>R7VI13</accession>
<reference evidence="5" key="3">
    <citation type="submission" date="2015-06" db="UniProtKB">
        <authorList>
            <consortium name="EnsemblMetazoa"/>
        </authorList>
    </citation>
    <scope>IDENTIFICATION</scope>
</reference>
<dbReference type="PROSITE" id="PS00615">
    <property type="entry name" value="C_TYPE_LECTIN_1"/>
    <property type="match status" value="1"/>
</dbReference>
<dbReference type="OrthoDB" id="6051775at2759"/>
<dbReference type="SUPFAM" id="SSF56436">
    <property type="entry name" value="C-type lectin-like"/>
    <property type="match status" value="1"/>
</dbReference>
<evidence type="ECO:0000313" key="5">
    <source>
        <dbReference type="EnsemblMetazoa" id="CapteP216931"/>
    </source>
</evidence>
<dbReference type="PROSITE" id="PS50041">
    <property type="entry name" value="C_TYPE_LECTIN_2"/>
    <property type="match status" value="1"/>
</dbReference>
<dbReference type="InterPro" id="IPR016186">
    <property type="entry name" value="C-type_lectin-like/link_sf"/>
</dbReference>